<accession>A0ABR4HVM4</accession>
<evidence type="ECO:0000313" key="4">
    <source>
        <dbReference type="Proteomes" id="UP001610335"/>
    </source>
</evidence>
<dbReference type="InterPro" id="IPR021858">
    <property type="entry name" value="Fun_TF"/>
</dbReference>
<dbReference type="PANTHER" id="PTHR37534">
    <property type="entry name" value="TRANSCRIPTIONAL ACTIVATOR PROTEIN UGA3"/>
    <property type="match status" value="1"/>
</dbReference>
<keyword evidence="4" id="KW-1185">Reference proteome</keyword>
<comment type="subcellular location">
    <subcellularLocation>
        <location evidence="1">Nucleus</location>
    </subcellularLocation>
</comment>
<dbReference type="PANTHER" id="PTHR37534:SF48">
    <property type="entry name" value="FINGER DOMAIN PROTEIN, PUTATIVE-RELATED"/>
    <property type="match status" value="1"/>
</dbReference>
<evidence type="ECO:0000313" key="3">
    <source>
        <dbReference type="EMBL" id="KAL2819545.1"/>
    </source>
</evidence>
<gene>
    <name evidence="3" type="ORF">BDW59DRAFT_164998</name>
</gene>
<comment type="caution">
    <text evidence="3">The sequence shown here is derived from an EMBL/GenBank/DDBJ whole genome shotgun (WGS) entry which is preliminary data.</text>
</comment>
<keyword evidence="2" id="KW-0539">Nucleus</keyword>
<dbReference type="Proteomes" id="UP001610335">
    <property type="component" value="Unassembled WGS sequence"/>
</dbReference>
<reference evidence="3 4" key="1">
    <citation type="submission" date="2024-07" db="EMBL/GenBank/DDBJ databases">
        <title>Section-level genome sequencing and comparative genomics of Aspergillus sections Usti and Cavernicolus.</title>
        <authorList>
            <consortium name="Lawrence Berkeley National Laboratory"/>
            <person name="Nybo J.L."/>
            <person name="Vesth T.C."/>
            <person name="Theobald S."/>
            <person name="Frisvad J.C."/>
            <person name="Larsen T.O."/>
            <person name="Kjaerboelling I."/>
            <person name="Rothschild-Mancinelli K."/>
            <person name="Lyhne E.K."/>
            <person name="Kogle M.E."/>
            <person name="Barry K."/>
            <person name="Clum A."/>
            <person name="Na H."/>
            <person name="Ledsgaard L."/>
            <person name="Lin J."/>
            <person name="Lipzen A."/>
            <person name="Kuo A."/>
            <person name="Riley R."/>
            <person name="Mondo S."/>
            <person name="LaButti K."/>
            <person name="Haridas S."/>
            <person name="Pangalinan J."/>
            <person name="Salamov A.A."/>
            <person name="Simmons B.A."/>
            <person name="Magnuson J.K."/>
            <person name="Chen J."/>
            <person name="Drula E."/>
            <person name="Henrissat B."/>
            <person name="Wiebenga A."/>
            <person name="Lubbers R.J."/>
            <person name="Gomes A.C."/>
            <person name="Makela M.R."/>
            <person name="Stajich J."/>
            <person name="Grigoriev I.V."/>
            <person name="Mortensen U.H."/>
            <person name="De vries R.P."/>
            <person name="Baker S.E."/>
            <person name="Andersen M.R."/>
        </authorList>
    </citation>
    <scope>NUCLEOTIDE SEQUENCE [LARGE SCALE GENOMIC DNA]</scope>
    <source>
        <strain evidence="3 4">CBS 600.67</strain>
    </source>
</reference>
<dbReference type="Pfam" id="PF11951">
    <property type="entry name" value="Fungal_trans_2"/>
    <property type="match status" value="1"/>
</dbReference>
<name>A0ABR4HVM4_9EURO</name>
<evidence type="ECO:0000256" key="2">
    <source>
        <dbReference type="ARBA" id="ARBA00023242"/>
    </source>
</evidence>
<dbReference type="EMBL" id="JBFXLS010000076">
    <property type="protein sequence ID" value="KAL2819545.1"/>
    <property type="molecule type" value="Genomic_DNA"/>
</dbReference>
<protein>
    <submittedName>
        <fullName evidence="3">Fungal-specific transcription factor domain-containing protein</fullName>
    </submittedName>
</protein>
<evidence type="ECO:0000256" key="1">
    <source>
        <dbReference type="ARBA" id="ARBA00004123"/>
    </source>
</evidence>
<organism evidence="3 4">
    <name type="scientific">Aspergillus cavernicola</name>
    <dbReference type="NCBI Taxonomy" id="176166"/>
    <lineage>
        <taxon>Eukaryota</taxon>
        <taxon>Fungi</taxon>
        <taxon>Dikarya</taxon>
        <taxon>Ascomycota</taxon>
        <taxon>Pezizomycotina</taxon>
        <taxon>Eurotiomycetes</taxon>
        <taxon>Eurotiomycetidae</taxon>
        <taxon>Eurotiales</taxon>
        <taxon>Aspergillaceae</taxon>
        <taxon>Aspergillus</taxon>
        <taxon>Aspergillus subgen. Nidulantes</taxon>
    </lineage>
</organism>
<sequence length="462" mass="52068">MENRKRHCWECLRLSLVCDFTEPECKRCSVAGVTCPGYGETKPLRLNWVAPGKVRSRTRKTKDKGPKTLGVPVNSAMYPLMVALNELGRHPGIRKIQPVHIDAGMTRPDFIRLNIVCMALNHRMNRAGDKREALALTHAYYHFRGLVLRSLNEEIRLERNRTRNVNVLIVGILSLLLADAHQGEPLHWRCHLQGVQQLIMLRGGLRAMTGPGIQPLLLCYTYVTVIGDTSSPASDLTMTTPLLAELITILKDNGDKPYSFYPFPTPLFAATVEINYLRARAISRVQTETETDPENFFQEAEQILQHIQSFHPEQWSKSRPAKPAWLLLARLMQAAVAIYCISSLSSLSLLSHKHDHDHAKTTSRKSLYTLLKQALSAPWFNGSLTWPLVVLGVDAVNDSANMRAFVKEGLTDLSYRGGSYVPLMAKGVLERYWAGGGGGWDVCFDRPYAMTMQWTVNRHNLR</sequence>
<proteinExistence type="predicted"/>